<dbReference type="HOGENOM" id="CLU_125896_1_0_10"/>
<dbReference type="InterPro" id="IPR028961">
    <property type="entry name" value="Imm21"/>
</dbReference>
<proteinExistence type="predicted"/>
<accession>A5FH52</accession>
<evidence type="ECO:0000313" key="2">
    <source>
        <dbReference type="Proteomes" id="UP000006694"/>
    </source>
</evidence>
<dbReference type="STRING" id="376686.Fjoh_2439"/>
<sequence length="184" mass="21354">MGNLQWVDSSGGPLVLISDKSAEFWSGILKRSAYLAKIKEDVEDFLDPNETDYGKACMINNYLGLVKVQNEDVLVIADEPLSTSFFFVSEKPVLARWIYGEDKASVNYFLLNIELDLIENWHFEFIIDFFSDKQFLFDSVNSFDKKIKQYLEINIKKGCYKIFTSLFEPDDKTKLVLHKFEIES</sequence>
<evidence type="ECO:0000313" key="1">
    <source>
        <dbReference type="EMBL" id="ABQ05466.1"/>
    </source>
</evidence>
<reference evidence="1 2" key="1">
    <citation type="journal article" date="2009" name="Appl. Environ. Microbiol.">
        <title>Novel features of the polysaccharide-digesting gliding bacterium Flavobacterium johnsoniae as revealed by genome sequence analysis.</title>
        <authorList>
            <person name="McBride M.J."/>
            <person name="Xie G."/>
            <person name="Martens E.C."/>
            <person name="Lapidus A."/>
            <person name="Henrissat B."/>
            <person name="Rhodes R.G."/>
            <person name="Goltsman E."/>
            <person name="Wang W."/>
            <person name="Xu J."/>
            <person name="Hunnicutt D.W."/>
            <person name="Staroscik A.M."/>
            <person name="Hoover T.R."/>
            <person name="Cheng Y.Q."/>
            <person name="Stein J.L."/>
        </authorList>
    </citation>
    <scope>NUCLEOTIDE SEQUENCE [LARGE SCALE GENOMIC DNA]</scope>
    <source>
        <strain evidence="2">ATCC 17061 / DSM 2064 / JCM 8514 / BCRC 14874 / CCUG 350202 / NBRC 14942 / NCIMB 11054 / UW101</strain>
    </source>
</reference>
<dbReference type="EMBL" id="CP000685">
    <property type="protein sequence ID" value="ABQ05466.1"/>
    <property type="molecule type" value="Genomic_DNA"/>
</dbReference>
<name>A5FH52_FLAJ1</name>
<organism evidence="1 2">
    <name type="scientific">Flavobacterium johnsoniae (strain ATCC 17061 / DSM 2064 / JCM 8514 / BCRC 14874 / CCUG 350202 / NBRC 14942 / NCIMB 11054 / UW101)</name>
    <name type="common">Cytophaga johnsonae</name>
    <dbReference type="NCBI Taxonomy" id="376686"/>
    <lineage>
        <taxon>Bacteria</taxon>
        <taxon>Pseudomonadati</taxon>
        <taxon>Bacteroidota</taxon>
        <taxon>Flavobacteriia</taxon>
        <taxon>Flavobacteriales</taxon>
        <taxon>Flavobacteriaceae</taxon>
        <taxon>Flavobacterium</taxon>
    </lineage>
</organism>
<dbReference type="Proteomes" id="UP000006694">
    <property type="component" value="Chromosome"/>
</dbReference>
<dbReference type="KEGG" id="fjo:Fjoh_2439"/>
<gene>
    <name evidence="1" type="ordered locus">Fjoh_2439</name>
</gene>
<dbReference type="eggNOG" id="ENOG5033FTB">
    <property type="taxonomic scope" value="Bacteria"/>
</dbReference>
<keyword evidence="2" id="KW-1185">Reference proteome</keyword>
<dbReference type="RefSeq" id="WP_012024505.1">
    <property type="nucleotide sequence ID" value="NC_009441.1"/>
</dbReference>
<dbReference type="GeneID" id="31765347"/>
<dbReference type="OrthoDB" id="3471576at2"/>
<dbReference type="Pfam" id="PF15589">
    <property type="entry name" value="Imm21"/>
    <property type="match status" value="1"/>
</dbReference>
<protein>
    <submittedName>
        <fullName evidence="1">Uncharacterized protein</fullName>
    </submittedName>
</protein>
<dbReference type="AlphaFoldDB" id="A5FH52"/>